<dbReference type="Gene3D" id="3.30.200.20">
    <property type="entry name" value="Phosphorylase Kinase, domain 1"/>
    <property type="match status" value="1"/>
</dbReference>
<dbReference type="Gene3D" id="3.90.1200.10">
    <property type="match status" value="1"/>
</dbReference>
<organism evidence="5 6">
    <name type="scientific">Eimeria acervulina</name>
    <name type="common">Coccidian parasite</name>
    <dbReference type="NCBI Taxonomy" id="5801"/>
    <lineage>
        <taxon>Eukaryota</taxon>
        <taxon>Sar</taxon>
        <taxon>Alveolata</taxon>
        <taxon>Apicomplexa</taxon>
        <taxon>Conoidasida</taxon>
        <taxon>Coccidia</taxon>
        <taxon>Eucoccidiorida</taxon>
        <taxon>Eimeriorina</taxon>
        <taxon>Eimeriidae</taxon>
        <taxon>Eimeria</taxon>
    </lineage>
</organism>
<dbReference type="VEuPathDB" id="ToxoDB:EAH_00021010"/>
<dbReference type="GO" id="GO:0004305">
    <property type="term" value="F:ethanolamine kinase activity"/>
    <property type="evidence" value="ECO:0007669"/>
    <property type="project" value="UniProtKB-EC"/>
</dbReference>
<feature type="coiled-coil region" evidence="4">
    <location>
        <begin position="376"/>
        <end position="410"/>
    </location>
</feature>
<evidence type="ECO:0000256" key="4">
    <source>
        <dbReference type="SAM" id="Coils"/>
    </source>
</evidence>
<reference evidence="5" key="1">
    <citation type="submission" date="2013-10" db="EMBL/GenBank/DDBJ databases">
        <title>Genomic analysis of the causative agents of coccidiosis in chickens.</title>
        <authorList>
            <person name="Reid A.J."/>
            <person name="Blake D."/>
            <person name="Billington K."/>
            <person name="Browne H."/>
            <person name="Dunn M."/>
            <person name="Hung S."/>
            <person name="Kawahara F."/>
            <person name="Miranda-Saavedra D."/>
            <person name="Mourier T."/>
            <person name="Nagra H."/>
            <person name="Otto T.D."/>
            <person name="Rawlings N."/>
            <person name="Sanchez A."/>
            <person name="Sanders M."/>
            <person name="Subramaniam C."/>
            <person name="Tay Y."/>
            <person name="Dear P."/>
            <person name="Doerig C."/>
            <person name="Gruber A."/>
            <person name="Parkinson J."/>
            <person name="Shirley M."/>
            <person name="Wan K.L."/>
            <person name="Berriman M."/>
            <person name="Tomley F."/>
            <person name="Pain A."/>
        </authorList>
    </citation>
    <scope>NUCLEOTIDE SEQUENCE</scope>
    <source>
        <strain evidence="5">Houghton</strain>
    </source>
</reference>
<name>U6GNW6_EIMAC</name>
<comment type="similarity">
    <text evidence="2">Belongs to the choline/ethanolamine kinase family.</text>
</comment>
<proteinExistence type="inferred from homology"/>
<accession>U6GNW6</accession>
<keyword evidence="5" id="KW-0808">Transferase</keyword>
<protein>
    <recommendedName>
        <fullName evidence="3">ethanolamine kinase</fullName>
        <ecNumber evidence="3">2.7.1.82</ecNumber>
    </recommendedName>
</protein>
<dbReference type="AlphaFoldDB" id="U6GNW6"/>
<dbReference type="Proteomes" id="UP000018050">
    <property type="component" value="Unassembled WGS sequence"/>
</dbReference>
<keyword evidence="5" id="KW-0418">Kinase</keyword>
<dbReference type="EC" id="2.7.1.82" evidence="3"/>
<evidence type="ECO:0000256" key="2">
    <source>
        <dbReference type="ARBA" id="ARBA00038211"/>
    </source>
</evidence>
<dbReference type="EMBL" id="HG671569">
    <property type="protein sequence ID" value="CDI81262.1"/>
    <property type="molecule type" value="Genomic_DNA"/>
</dbReference>
<evidence type="ECO:0000256" key="3">
    <source>
        <dbReference type="ARBA" id="ARBA00038874"/>
    </source>
</evidence>
<keyword evidence="4" id="KW-0175">Coiled coil</keyword>
<comment type="pathway">
    <text evidence="1">Phospholipid metabolism; phosphatidylethanolamine biosynthesis; phosphatidylethanolamine from ethanolamine: step 1/3.</text>
</comment>
<dbReference type="Pfam" id="PF01633">
    <property type="entry name" value="Choline_kinase"/>
    <property type="match status" value="1"/>
</dbReference>
<dbReference type="GeneID" id="25270171"/>
<dbReference type="SUPFAM" id="SSF56112">
    <property type="entry name" value="Protein kinase-like (PK-like)"/>
    <property type="match status" value="1"/>
</dbReference>
<dbReference type="GO" id="GO:0005737">
    <property type="term" value="C:cytoplasm"/>
    <property type="evidence" value="ECO:0007669"/>
    <property type="project" value="TreeGrafter"/>
</dbReference>
<evidence type="ECO:0000313" key="5">
    <source>
        <dbReference type="EMBL" id="CDI81262.1"/>
    </source>
</evidence>
<gene>
    <name evidence="5" type="ORF">EAH_00021010</name>
</gene>
<dbReference type="PANTHER" id="PTHR22603:SF66">
    <property type="entry name" value="ETHANOLAMINE KINASE"/>
    <property type="match status" value="1"/>
</dbReference>
<dbReference type="RefSeq" id="XP_013248974.1">
    <property type="nucleotide sequence ID" value="XM_013393520.1"/>
</dbReference>
<reference evidence="5" key="2">
    <citation type="submission" date="2013-10" db="EMBL/GenBank/DDBJ databases">
        <authorList>
            <person name="Aslett M."/>
        </authorList>
    </citation>
    <scope>NUCLEOTIDE SEQUENCE</scope>
    <source>
        <strain evidence="5">Houghton</strain>
    </source>
</reference>
<dbReference type="OrthoDB" id="348200at2759"/>
<keyword evidence="6" id="KW-1185">Reference proteome</keyword>
<dbReference type="InterPro" id="IPR011009">
    <property type="entry name" value="Kinase-like_dom_sf"/>
</dbReference>
<dbReference type="GO" id="GO:0006646">
    <property type="term" value="P:phosphatidylethanolamine biosynthetic process"/>
    <property type="evidence" value="ECO:0007669"/>
    <property type="project" value="TreeGrafter"/>
</dbReference>
<evidence type="ECO:0000256" key="1">
    <source>
        <dbReference type="ARBA" id="ARBA00037883"/>
    </source>
</evidence>
<evidence type="ECO:0000313" key="6">
    <source>
        <dbReference type="Proteomes" id="UP000018050"/>
    </source>
</evidence>
<sequence length="425" mass="46801">MTVTDQLQRQQQQQQRQQQQQQQLGGIVEVTAAAATATAAGTIARCCSNVSDSTVEPEQPDTDQQQQQQQQLQQMLLQQQQQDLEQQKDAIISAALLKAAQLIPEYLGIPADFAAAAAASDCSSSSSCSSNREQQIHQLLQGSVLTGGTTNSIVKVSRRDKESPCCLVRFYGRNTSLWIDRQREFAVLRLLSGEGGGKKILASFQGGVIESFVPGSPLLPEGLGFAADKIAKALALLHALPLHSQSSSARLISEFNADGSAVSALWPKLQNFLDMCFAEKARLGSAFHLDDCDKLPAVFDLLRKELEGGSRVVLCHGDLLAGNIIHQEDGSICFIDFEYAAAMERAFDIAGHFIEYGGFECEWHRIPTPAQQRAFLRVYLQQLRQQQQQQQQQEAAAADIEEEVQQLLDEIQPFFAVSHLYWGKP</sequence>
<dbReference type="PANTHER" id="PTHR22603">
    <property type="entry name" value="CHOLINE/ETHANOALAMINE KINASE"/>
    <property type="match status" value="1"/>
</dbReference>